<keyword evidence="10 16" id="KW-0548">Nucleotidyltransferase</keyword>
<comment type="catalytic activity">
    <reaction evidence="1 16 17">
        <text>a 1,2-diacyl-sn-glycero-3-phosphate + CTP + H(+) = a CDP-1,2-diacyl-sn-glycerol + diphosphate</text>
        <dbReference type="Rhea" id="RHEA:16229"/>
        <dbReference type="ChEBI" id="CHEBI:15378"/>
        <dbReference type="ChEBI" id="CHEBI:33019"/>
        <dbReference type="ChEBI" id="CHEBI:37563"/>
        <dbReference type="ChEBI" id="CHEBI:58332"/>
        <dbReference type="ChEBI" id="CHEBI:58608"/>
        <dbReference type="EC" id="2.7.7.41"/>
    </reaction>
</comment>
<dbReference type="AlphaFoldDB" id="S8BM25"/>
<feature type="transmembrane region" description="Helical" evidence="16">
    <location>
        <begin position="211"/>
        <end position="229"/>
    </location>
</feature>
<dbReference type="PANTHER" id="PTHR13773:SF8">
    <property type="entry name" value="PHOSPHATIDATE CYTIDYLYLTRANSFERASE, PHOTORECEPTOR-SPECIFIC"/>
    <property type="match status" value="1"/>
</dbReference>
<dbReference type="PIRSF" id="PIRSF018269">
    <property type="entry name" value="PC_trans_euk"/>
    <property type="match status" value="1"/>
</dbReference>
<dbReference type="Pfam" id="PF01148">
    <property type="entry name" value="CTP_transf_1"/>
    <property type="match status" value="1"/>
</dbReference>
<keyword evidence="13 16" id="KW-0472">Membrane</keyword>
<keyword evidence="8 16" id="KW-0808">Transferase</keyword>
<evidence type="ECO:0000256" key="9">
    <source>
        <dbReference type="ARBA" id="ARBA00022692"/>
    </source>
</evidence>
<keyword evidence="7 16" id="KW-0444">Lipid biosynthesis</keyword>
<evidence type="ECO:0000256" key="14">
    <source>
        <dbReference type="ARBA" id="ARBA00023209"/>
    </source>
</evidence>
<comment type="similarity">
    <text evidence="5 16 17">Belongs to the CDS family.</text>
</comment>
<evidence type="ECO:0000256" key="7">
    <source>
        <dbReference type="ARBA" id="ARBA00022516"/>
    </source>
</evidence>
<dbReference type="OrthoDB" id="10260889at2759"/>
<keyword evidence="14 16" id="KW-0594">Phospholipid biosynthesis</keyword>
<keyword evidence="12 16" id="KW-0443">Lipid metabolism</keyword>
<comment type="pathway">
    <text evidence="3 16 17">Phospholipid metabolism; CDP-diacylglycerol biosynthesis; CDP-diacylglycerol from sn-glycerol 3-phosphate: step 3/3.</text>
</comment>
<feature type="region of interest" description="Disordered" evidence="18">
    <location>
        <begin position="1"/>
        <end position="50"/>
    </location>
</feature>
<protein>
    <recommendedName>
        <fullName evidence="6 16">Phosphatidate cytidylyltransferase</fullName>
        <ecNumber evidence="6 16">2.7.7.41</ecNumber>
    </recommendedName>
</protein>
<feature type="transmembrane region" description="Helical" evidence="16">
    <location>
        <begin position="235"/>
        <end position="255"/>
    </location>
</feature>
<feature type="transmembrane region" description="Helical" evidence="16">
    <location>
        <begin position="141"/>
        <end position="162"/>
    </location>
</feature>
<feature type="transmembrane region" description="Helical" evidence="16">
    <location>
        <begin position="108"/>
        <end position="129"/>
    </location>
</feature>
<dbReference type="OMA" id="FFAYMYF"/>
<dbReference type="InterPro" id="IPR018212">
    <property type="entry name" value="Na/solute_symporter_CS"/>
</dbReference>
<evidence type="ECO:0000256" key="12">
    <source>
        <dbReference type="ARBA" id="ARBA00023098"/>
    </source>
</evidence>
<keyword evidence="15 16" id="KW-1208">Phospholipid metabolism</keyword>
<evidence type="ECO:0000256" key="8">
    <source>
        <dbReference type="ARBA" id="ARBA00022679"/>
    </source>
</evidence>
<dbReference type="PANTHER" id="PTHR13773">
    <property type="entry name" value="PHOSPHATIDATE CYTIDYLYLTRANSFERASE"/>
    <property type="match status" value="1"/>
</dbReference>
<proteinExistence type="inferred from homology"/>
<dbReference type="InterPro" id="IPR000374">
    <property type="entry name" value="PC_trans"/>
</dbReference>
<reference evidence="20" key="2">
    <citation type="submission" date="2013-04" db="EMBL/GenBank/DDBJ databases">
        <title>Genomic mechanisms accounting for the adaptation to parasitism in nematode-trapping fungi.</title>
        <authorList>
            <person name="Ahren D.G."/>
        </authorList>
    </citation>
    <scope>NUCLEOTIDE SEQUENCE [LARGE SCALE GENOMIC DNA]</scope>
    <source>
        <strain evidence="20">CBS 200.50</strain>
    </source>
</reference>
<feature type="transmembrane region" description="Helical" evidence="16">
    <location>
        <begin position="182"/>
        <end position="199"/>
    </location>
</feature>
<evidence type="ECO:0000256" key="18">
    <source>
        <dbReference type="SAM" id="MobiDB-lite"/>
    </source>
</evidence>
<keyword evidence="11 16" id="KW-1133">Transmembrane helix</keyword>
<dbReference type="EMBL" id="AQGS01000935">
    <property type="protein sequence ID" value="EPS36307.1"/>
    <property type="molecule type" value="Genomic_DNA"/>
</dbReference>
<feature type="transmembrane region" description="Helical" evidence="16">
    <location>
        <begin position="348"/>
        <end position="370"/>
    </location>
</feature>
<dbReference type="EC" id="2.7.7.41" evidence="6 16"/>
<evidence type="ECO:0000256" key="1">
    <source>
        <dbReference type="ARBA" id="ARBA00001698"/>
    </source>
</evidence>
<evidence type="ECO:0000256" key="6">
    <source>
        <dbReference type="ARBA" id="ARBA00012487"/>
    </source>
</evidence>
<accession>S8BM25</accession>
<comment type="pathway">
    <text evidence="4">Lipid metabolism.</text>
</comment>
<dbReference type="InterPro" id="IPR016720">
    <property type="entry name" value="PC_Trfase_euk"/>
</dbReference>
<dbReference type="GO" id="GO:0016024">
    <property type="term" value="P:CDP-diacylglycerol biosynthetic process"/>
    <property type="evidence" value="ECO:0007669"/>
    <property type="project" value="UniProtKB-UniRule"/>
</dbReference>
<dbReference type="PROSITE" id="PS00456">
    <property type="entry name" value="NA_SOLUT_SYMP_1"/>
    <property type="match status" value="1"/>
</dbReference>
<feature type="transmembrane region" description="Helical" evidence="16">
    <location>
        <begin position="83"/>
        <end position="102"/>
    </location>
</feature>
<dbReference type="GO" id="GO:0005789">
    <property type="term" value="C:endoplasmic reticulum membrane"/>
    <property type="evidence" value="ECO:0007669"/>
    <property type="project" value="TreeGrafter"/>
</dbReference>
<dbReference type="eggNOG" id="KOG1440">
    <property type="taxonomic scope" value="Eukaryota"/>
</dbReference>
<comment type="caution">
    <text evidence="19">The sequence shown here is derived from an EMBL/GenBank/DDBJ whole genome shotgun (WGS) entry which is preliminary data.</text>
</comment>
<evidence type="ECO:0000256" key="2">
    <source>
        <dbReference type="ARBA" id="ARBA00004141"/>
    </source>
</evidence>
<evidence type="ECO:0000256" key="10">
    <source>
        <dbReference type="ARBA" id="ARBA00022695"/>
    </source>
</evidence>
<keyword evidence="20" id="KW-1185">Reference proteome</keyword>
<evidence type="ECO:0000313" key="20">
    <source>
        <dbReference type="Proteomes" id="UP000015100"/>
    </source>
</evidence>
<dbReference type="UniPathway" id="UPA00557">
    <property type="reaction ID" value="UER00614"/>
</dbReference>
<evidence type="ECO:0000256" key="13">
    <source>
        <dbReference type="ARBA" id="ARBA00023136"/>
    </source>
</evidence>
<evidence type="ECO:0000256" key="5">
    <source>
        <dbReference type="ARBA" id="ARBA00010185"/>
    </source>
</evidence>
<evidence type="ECO:0000256" key="15">
    <source>
        <dbReference type="ARBA" id="ARBA00023264"/>
    </source>
</evidence>
<name>S8BM25_DACHA</name>
<evidence type="ECO:0000256" key="16">
    <source>
        <dbReference type="PIRNR" id="PIRNR018269"/>
    </source>
</evidence>
<gene>
    <name evidence="19" type="ORF">H072_10199</name>
</gene>
<evidence type="ECO:0000256" key="11">
    <source>
        <dbReference type="ARBA" id="ARBA00022989"/>
    </source>
</evidence>
<feature type="transmembrane region" description="Helical" evidence="16">
    <location>
        <begin position="276"/>
        <end position="295"/>
    </location>
</feature>
<organism evidence="19 20">
    <name type="scientific">Dactylellina haptotyla (strain CBS 200.50)</name>
    <name type="common">Nematode-trapping fungus</name>
    <name type="synonym">Monacrosporium haptotylum</name>
    <dbReference type="NCBI Taxonomy" id="1284197"/>
    <lineage>
        <taxon>Eukaryota</taxon>
        <taxon>Fungi</taxon>
        <taxon>Dikarya</taxon>
        <taxon>Ascomycota</taxon>
        <taxon>Pezizomycotina</taxon>
        <taxon>Orbiliomycetes</taxon>
        <taxon>Orbiliales</taxon>
        <taxon>Orbiliaceae</taxon>
        <taxon>Dactylellina</taxon>
    </lineage>
</organism>
<dbReference type="GO" id="GO:0004605">
    <property type="term" value="F:phosphatidate cytidylyltransferase activity"/>
    <property type="evidence" value="ECO:0007669"/>
    <property type="project" value="UniProtKB-UniRule"/>
</dbReference>
<comment type="subcellular location">
    <subcellularLocation>
        <location evidence="2">Membrane</location>
        <topology evidence="2">Multi-pass membrane protein</topology>
    </subcellularLocation>
</comment>
<keyword evidence="9 16" id="KW-0812">Transmembrane</keyword>
<evidence type="ECO:0000256" key="17">
    <source>
        <dbReference type="RuleBase" id="RU003938"/>
    </source>
</evidence>
<sequence length="470" mass="52924">MSMKNRRAVKFSSLKPVANGAGAGSIRRESTPSDPSDPNSPLIEIDATDPAYKDWVDGDKDEKEGPITAADINPEYEKKKQNFFVRTIWTLVMIAAFFFFLFMGHLYLIAVVTAVQIITFKEVIALSSVPAKEKNMHFTKALNWYFLVTTIYYLYGESIIYYFKHIVVVDAFLLPMASHHRFISFMLYMIGFVFFVGSLRRGHYRFQFTQFAWTHMALYLVVVQAHFTINNIFEGLIWFFLPASMVITNDIWAYICGISFGRTQLIKLSPKKTVEGFVGAWICTMIFGVVATSVLSKHTYFTCPVRDLGANLWTGLECTPNPVFLQHTYTLPLPLQPILGETFTGAPIYFHVLLMATFASLIAPFGGFFASGLKRTFKIKDFGDTIPGHGGITDRMDCQFIMGFFSNLYYQSFIATNQAVTVGGLLHSAIGNLTPKEQVEVFLGLQKYLAGQGLVAPEIVNCWTEATKNQ</sequence>
<feature type="compositionally biased region" description="Low complexity" evidence="18">
    <location>
        <begin position="32"/>
        <end position="41"/>
    </location>
</feature>
<evidence type="ECO:0000256" key="4">
    <source>
        <dbReference type="ARBA" id="ARBA00005189"/>
    </source>
</evidence>
<dbReference type="Proteomes" id="UP000015100">
    <property type="component" value="Unassembled WGS sequence"/>
</dbReference>
<dbReference type="HOGENOM" id="CLU_023471_1_1_1"/>
<dbReference type="STRING" id="1284197.S8BM25"/>
<dbReference type="PROSITE" id="PS01315">
    <property type="entry name" value="CDS"/>
    <property type="match status" value="1"/>
</dbReference>
<evidence type="ECO:0000313" key="19">
    <source>
        <dbReference type="EMBL" id="EPS36307.1"/>
    </source>
</evidence>
<evidence type="ECO:0000256" key="3">
    <source>
        <dbReference type="ARBA" id="ARBA00005119"/>
    </source>
</evidence>
<reference evidence="19 20" key="1">
    <citation type="journal article" date="2013" name="PLoS Genet.">
        <title>Genomic mechanisms accounting for the adaptation to parasitism in nematode-trapping fungi.</title>
        <authorList>
            <person name="Meerupati T."/>
            <person name="Andersson K.M."/>
            <person name="Friman E."/>
            <person name="Kumar D."/>
            <person name="Tunlid A."/>
            <person name="Ahren D."/>
        </authorList>
    </citation>
    <scope>NUCLEOTIDE SEQUENCE [LARGE SCALE GENOMIC DNA]</scope>
    <source>
        <strain evidence="19 20">CBS 200.50</strain>
    </source>
</reference>